<feature type="compositionally biased region" description="Acidic residues" evidence="1">
    <location>
        <begin position="406"/>
        <end position="430"/>
    </location>
</feature>
<protein>
    <recommendedName>
        <fullName evidence="2">Arabidopsis retrotransposon Orf1 C-terminal domain-containing protein</fullName>
    </recommendedName>
</protein>
<feature type="compositionally biased region" description="Polar residues" evidence="1">
    <location>
        <begin position="44"/>
        <end position="56"/>
    </location>
</feature>
<name>A0AA35YX18_LACSI</name>
<dbReference type="Proteomes" id="UP001177003">
    <property type="component" value="Chromosome 4"/>
</dbReference>
<feature type="domain" description="Arabidopsis retrotransposon Orf1 C-terminal" evidence="2">
    <location>
        <begin position="116"/>
        <end position="281"/>
    </location>
</feature>
<gene>
    <name evidence="3" type="ORF">LSALG_LOCUS21423</name>
</gene>
<evidence type="ECO:0000313" key="4">
    <source>
        <dbReference type="Proteomes" id="UP001177003"/>
    </source>
</evidence>
<dbReference type="Pfam" id="PF03078">
    <property type="entry name" value="ATHILA"/>
    <property type="match status" value="1"/>
</dbReference>
<keyword evidence="4" id="KW-1185">Reference proteome</keyword>
<dbReference type="AlphaFoldDB" id="A0AA35YX18"/>
<accession>A0AA35YX18</accession>
<dbReference type="EMBL" id="OX465080">
    <property type="protein sequence ID" value="CAI9281745.1"/>
    <property type="molecule type" value="Genomic_DNA"/>
</dbReference>
<sequence length="520" mass="59613">MRPPPFFTIFRALQTPPEVYSDPSPGLGAPPPPTRRFPAIFRPTPTTSRNSDTTKVSKMGKTTARTHTHGSSIDPNPQKDVAGPSRKAAGKRKKRGEEGSDPSLTNAEIKTYRSNLRGRAIRPTKFYHKKSMKKLGVHDGVHNLFLKLGWRGFLRLCGRTYEEPTMEFLSTYARDDDTQVLTFQLKGEHHRLTYDELDSIMGIDDPYRISPQNQEYQDFMRYPDANFWMQIFGLATFNPSRQRAKHIIHPCWRIAHRVLTTSIFGRLEPGQINRCELFFLRSMRRALSLSFLGFFLDKCDSIRQRPTGEIFIGGLITIIGRAVGLDFPDPEYIPVDTPPNFLLDCDTLIRMEMLLDRGTRTYSWLDSDKAPVYILPSWIGSSFDTGDPDTWLPPDQLTQAGVFPEFGDDEGDDAEEQEEEEDEEDDEMPEAEDHFDQPSMQQPMFQHDQFQAPPQHFDQPHQQVGHEVPPYFPPTFFDQFATMFSTVQRIDAQTQENSRAILDVASRVDRLEQSSSHTSR</sequence>
<proteinExistence type="predicted"/>
<organism evidence="3 4">
    <name type="scientific">Lactuca saligna</name>
    <name type="common">Willowleaf lettuce</name>
    <dbReference type="NCBI Taxonomy" id="75948"/>
    <lineage>
        <taxon>Eukaryota</taxon>
        <taxon>Viridiplantae</taxon>
        <taxon>Streptophyta</taxon>
        <taxon>Embryophyta</taxon>
        <taxon>Tracheophyta</taxon>
        <taxon>Spermatophyta</taxon>
        <taxon>Magnoliopsida</taxon>
        <taxon>eudicotyledons</taxon>
        <taxon>Gunneridae</taxon>
        <taxon>Pentapetalae</taxon>
        <taxon>asterids</taxon>
        <taxon>campanulids</taxon>
        <taxon>Asterales</taxon>
        <taxon>Asteraceae</taxon>
        <taxon>Cichorioideae</taxon>
        <taxon>Cichorieae</taxon>
        <taxon>Lactucinae</taxon>
        <taxon>Lactuca</taxon>
    </lineage>
</organism>
<evidence type="ECO:0000313" key="3">
    <source>
        <dbReference type="EMBL" id="CAI9281745.1"/>
    </source>
</evidence>
<feature type="region of interest" description="Disordered" evidence="1">
    <location>
        <begin position="1"/>
        <end position="107"/>
    </location>
</feature>
<evidence type="ECO:0000259" key="2">
    <source>
        <dbReference type="Pfam" id="PF03078"/>
    </source>
</evidence>
<feature type="region of interest" description="Disordered" evidence="1">
    <location>
        <begin position="386"/>
        <end position="435"/>
    </location>
</feature>
<feature type="compositionally biased region" description="Polar residues" evidence="1">
    <location>
        <begin position="63"/>
        <end position="75"/>
    </location>
</feature>
<dbReference type="InterPro" id="IPR004312">
    <property type="entry name" value="ATHILA_Orf1_C"/>
</dbReference>
<reference evidence="3" key="1">
    <citation type="submission" date="2023-04" db="EMBL/GenBank/DDBJ databases">
        <authorList>
            <person name="Vijverberg K."/>
            <person name="Xiong W."/>
            <person name="Schranz E."/>
        </authorList>
    </citation>
    <scope>NUCLEOTIDE SEQUENCE</scope>
</reference>
<evidence type="ECO:0000256" key="1">
    <source>
        <dbReference type="SAM" id="MobiDB-lite"/>
    </source>
</evidence>
<feature type="region of interest" description="Disordered" evidence="1">
    <location>
        <begin position="451"/>
        <end position="471"/>
    </location>
</feature>